<comment type="caution">
    <text evidence="2">The sequence shown here is derived from an EMBL/GenBank/DDBJ whole genome shotgun (WGS) entry which is preliminary data.</text>
</comment>
<feature type="compositionally biased region" description="Gly residues" evidence="1">
    <location>
        <begin position="114"/>
        <end position="131"/>
    </location>
</feature>
<evidence type="ECO:0000313" key="3">
    <source>
        <dbReference type="Proteomes" id="UP001165090"/>
    </source>
</evidence>
<gene>
    <name evidence="2" type="ORF">VaNZ11_005892</name>
</gene>
<feature type="compositionally biased region" description="Polar residues" evidence="1">
    <location>
        <begin position="225"/>
        <end position="234"/>
    </location>
</feature>
<name>A0ABQ5RZI4_9CHLO</name>
<dbReference type="EMBL" id="BSDZ01000014">
    <property type="protein sequence ID" value="GLI63031.1"/>
    <property type="molecule type" value="Genomic_DNA"/>
</dbReference>
<proteinExistence type="predicted"/>
<sequence>MVPWSISAVKNGDVQEPSRVPFKPREAEQVLSEAWMRHADSKSGINSKPSTYRPQIGLSRYQFGDGEYQASVAFFQQHHERQAEHEPLPAMLELVQTTRTLARTMRNRLTTGCGQVGSGSGSGGGNGGGCRSGPMSLASLRRRHSAGTHNNIAAQMFNSSSGGSADGGADECGRGRGCNPERDPDDSEGVQEFNDSDSDSEDDEDDEGDDDDKEPDGGGMAEVSVGSSNVNSHAFGNPRRRRRGRRRWRHRCYFLSATPRCPSSSDPLRDAAIRSFRWCRQRRRRWSVLTATKRDATRLR</sequence>
<feature type="compositionally biased region" description="Basic and acidic residues" evidence="1">
    <location>
        <begin position="171"/>
        <end position="182"/>
    </location>
</feature>
<feature type="region of interest" description="Disordered" evidence="1">
    <location>
        <begin position="155"/>
        <end position="242"/>
    </location>
</feature>
<reference evidence="2 3" key="1">
    <citation type="journal article" date="2023" name="IScience">
        <title>Expanded male sex-determining region conserved during the evolution of homothallism in the green alga Volvox.</title>
        <authorList>
            <person name="Yamamoto K."/>
            <person name="Matsuzaki R."/>
            <person name="Mahakham W."/>
            <person name="Heman W."/>
            <person name="Sekimoto H."/>
            <person name="Kawachi M."/>
            <person name="Minakuchi Y."/>
            <person name="Toyoda A."/>
            <person name="Nozaki H."/>
        </authorList>
    </citation>
    <scope>NUCLEOTIDE SEQUENCE [LARGE SCALE GENOMIC DNA]</scope>
    <source>
        <strain evidence="2 3">NIES-4468</strain>
    </source>
</reference>
<evidence type="ECO:0000256" key="1">
    <source>
        <dbReference type="SAM" id="MobiDB-lite"/>
    </source>
</evidence>
<protein>
    <submittedName>
        <fullName evidence="2">Uncharacterized protein</fullName>
    </submittedName>
</protein>
<keyword evidence="3" id="KW-1185">Reference proteome</keyword>
<dbReference type="Proteomes" id="UP001165090">
    <property type="component" value="Unassembled WGS sequence"/>
</dbReference>
<organism evidence="2 3">
    <name type="scientific">Volvox africanus</name>
    <dbReference type="NCBI Taxonomy" id="51714"/>
    <lineage>
        <taxon>Eukaryota</taxon>
        <taxon>Viridiplantae</taxon>
        <taxon>Chlorophyta</taxon>
        <taxon>core chlorophytes</taxon>
        <taxon>Chlorophyceae</taxon>
        <taxon>CS clade</taxon>
        <taxon>Chlamydomonadales</taxon>
        <taxon>Volvocaceae</taxon>
        <taxon>Volvox</taxon>
    </lineage>
</organism>
<feature type="region of interest" description="Disordered" evidence="1">
    <location>
        <begin position="111"/>
        <end position="136"/>
    </location>
</feature>
<feature type="compositionally biased region" description="Acidic residues" evidence="1">
    <location>
        <begin position="183"/>
        <end position="214"/>
    </location>
</feature>
<accession>A0ABQ5RZI4</accession>
<feature type="non-terminal residue" evidence="2">
    <location>
        <position position="300"/>
    </location>
</feature>
<evidence type="ECO:0000313" key="2">
    <source>
        <dbReference type="EMBL" id="GLI63031.1"/>
    </source>
</evidence>